<feature type="non-terminal residue" evidence="1">
    <location>
        <position position="111"/>
    </location>
</feature>
<dbReference type="Proteomes" id="UP000708208">
    <property type="component" value="Unassembled WGS sequence"/>
</dbReference>
<feature type="non-terminal residue" evidence="1">
    <location>
        <position position="1"/>
    </location>
</feature>
<dbReference type="InterPro" id="IPR058055">
    <property type="entry name" value="PA-PLA1"/>
</dbReference>
<protein>
    <recommendedName>
        <fullName evidence="3">DDHD domain-containing protein</fullName>
    </recommendedName>
</protein>
<organism evidence="1 2">
    <name type="scientific">Allacma fusca</name>
    <dbReference type="NCBI Taxonomy" id="39272"/>
    <lineage>
        <taxon>Eukaryota</taxon>
        <taxon>Metazoa</taxon>
        <taxon>Ecdysozoa</taxon>
        <taxon>Arthropoda</taxon>
        <taxon>Hexapoda</taxon>
        <taxon>Collembola</taxon>
        <taxon>Symphypleona</taxon>
        <taxon>Sminthuridae</taxon>
        <taxon>Allacma</taxon>
    </lineage>
</organism>
<keyword evidence="2" id="KW-1185">Reference proteome</keyword>
<evidence type="ECO:0008006" key="3">
    <source>
        <dbReference type="Google" id="ProtNLM"/>
    </source>
</evidence>
<proteinExistence type="predicted"/>
<dbReference type="AlphaFoldDB" id="A0A8J2KT48"/>
<dbReference type="PANTHER" id="PTHR23509:SF48">
    <property type="entry name" value="INTRACELLULAR PHOSPHOLIPASE A1"/>
    <property type="match status" value="1"/>
</dbReference>
<dbReference type="GO" id="GO:0004620">
    <property type="term" value="F:phospholipase activity"/>
    <property type="evidence" value="ECO:0007669"/>
    <property type="project" value="TreeGrafter"/>
</dbReference>
<reference evidence="1" key="1">
    <citation type="submission" date="2021-06" db="EMBL/GenBank/DDBJ databases">
        <authorList>
            <person name="Hodson N. C."/>
            <person name="Mongue J. A."/>
            <person name="Jaron S. K."/>
        </authorList>
    </citation>
    <scope>NUCLEOTIDE SEQUENCE</scope>
</reference>
<name>A0A8J2KT48_9HEXA</name>
<dbReference type="OrthoDB" id="69269at2759"/>
<accession>A0A8J2KT48</accession>
<evidence type="ECO:0000313" key="2">
    <source>
        <dbReference type="Proteomes" id="UP000708208"/>
    </source>
</evidence>
<sequence>YYTSPLYRTEIQNALRSELNRIYSNFVKRNPNFEARGGKVSVLAHSLGAVITYDIMTGYISPLRSDCPELRSIELNGVDQSEEINHEGILVIDDITSDEMPEQPRLLFKQE</sequence>
<comment type="caution">
    <text evidence="1">The sequence shown here is derived from an EMBL/GenBank/DDBJ whole genome shotgun (WGS) entry which is preliminary data.</text>
</comment>
<gene>
    <name evidence="1" type="ORF">AFUS01_LOCUS31216</name>
</gene>
<dbReference type="PANTHER" id="PTHR23509">
    <property type="entry name" value="PA-PL1 PHOSPHOLIPASE FAMILY"/>
    <property type="match status" value="1"/>
</dbReference>
<dbReference type="GO" id="GO:0005737">
    <property type="term" value="C:cytoplasm"/>
    <property type="evidence" value="ECO:0007669"/>
    <property type="project" value="TreeGrafter"/>
</dbReference>
<evidence type="ECO:0000313" key="1">
    <source>
        <dbReference type="EMBL" id="CAG7820845.1"/>
    </source>
</evidence>
<dbReference type="EMBL" id="CAJVCH010491881">
    <property type="protein sequence ID" value="CAG7820845.1"/>
    <property type="molecule type" value="Genomic_DNA"/>
</dbReference>